<comment type="pathway">
    <text evidence="8">Cofactor biosynthesis; pyrroloquinoline quinone biosynthesis.</text>
</comment>
<evidence type="ECO:0000256" key="5">
    <source>
        <dbReference type="ARBA" id="ARBA00023002"/>
    </source>
</evidence>
<dbReference type="Gene3D" id="3.20.20.70">
    <property type="entry name" value="Aldolase class I"/>
    <property type="match status" value="1"/>
</dbReference>
<feature type="binding site" evidence="8">
    <location>
        <position position="31"/>
    </location>
    <ligand>
        <name>[4Fe-4S] cluster</name>
        <dbReference type="ChEBI" id="CHEBI:49883"/>
        <note>4Fe-4S-S-AdoMet</note>
    </ligand>
</feature>
<sequence>MAEADRPWEVAAPFGLLAELTHRCPLHCPYCANPIQLTPRADELTTAQWKDVISQAHAIGVVQLHLSGGEPLARADLPELAFHARSSGAYVNLVTSGVGLTRERALLLADRGVDHVQLSLQDADAGPADYVAGARAHQCKLAAAKAITGAGLPLTVNIVLHRGNIGRTARIIDLAVALGADRVELANAQFYGWGLLNRSTLLPTRDQLDASLVAVEQARTRHAAAGRGPHIVHVVSDYYAGRPKPCMDGWARRQLTVTPSGDVLPCPGASVIRSLPVENALRRPLAEIWYDSEAFNAFRGTGWMSDPCRSCPSRHEDFGGCRCQAFHLTGDAARTDPVCRLSPDRALIDSALAQAGGLPQADHVMRTPPVADARTASEGR</sequence>
<evidence type="ECO:0000256" key="1">
    <source>
        <dbReference type="ARBA" id="ARBA00022485"/>
    </source>
</evidence>
<dbReference type="RefSeq" id="WP_111500581.1">
    <property type="nucleotide sequence ID" value="NZ_QKYN01000037.1"/>
</dbReference>
<keyword evidence="11" id="KW-1185">Reference proteome</keyword>
<dbReference type="SUPFAM" id="SSF102114">
    <property type="entry name" value="Radical SAM enzymes"/>
    <property type="match status" value="1"/>
</dbReference>
<dbReference type="CDD" id="cd01335">
    <property type="entry name" value="Radical_SAM"/>
    <property type="match status" value="1"/>
</dbReference>
<dbReference type="GO" id="GO:0009975">
    <property type="term" value="F:cyclase activity"/>
    <property type="evidence" value="ECO:0007669"/>
    <property type="project" value="UniProtKB-UniRule"/>
</dbReference>
<protein>
    <recommendedName>
        <fullName evidence="8">PqqA peptide cyclase</fullName>
        <ecNumber evidence="8">1.21.98.4</ecNumber>
    </recommendedName>
    <alternativeName>
        <fullName evidence="8">Coenzyme PQQ synthesis protein E</fullName>
    </alternativeName>
</protein>
<dbReference type="InterPro" id="IPR011843">
    <property type="entry name" value="PQQ_synth_PqqE_bac"/>
</dbReference>
<dbReference type="AlphaFoldDB" id="A0A2X0JE67"/>
<keyword evidence="5 8" id="KW-0560">Oxidoreductase</keyword>
<dbReference type="GO" id="GO:0018189">
    <property type="term" value="P:pyrroloquinoline quinone biosynthetic process"/>
    <property type="evidence" value="ECO:0007669"/>
    <property type="project" value="UniProtKB-UniRule"/>
</dbReference>
<proteinExistence type="inferred from homology"/>
<dbReference type="NCBIfam" id="TIGR02109">
    <property type="entry name" value="PQQ_syn_pqqE"/>
    <property type="match status" value="1"/>
</dbReference>
<evidence type="ECO:0000313" key="10">
    <source>
        <dbReference type="EMBL" id="RAG85878.1"/>
    </source>
</evidence>
<reference evidence="10 11" key="1">
    <citation type="submission" date="2018-06" db="EMBL/GenBank/DDBJ databases">
        <title>Streptacidiphilus pinicola sp. nov., isolated from pine grove soil.</title>
        <authorList>
            <person name="Roh S.G."/>
            <person name="Park S."/>
            <person name="Kim M.-K."/>
            <person name="Yun B.-R."/>
            <person name="Park J."/>
            <person name="Kim M.J."/>
            <person name="Kim Y.S."/>
            <person name="Kim S.B."/>
        </authorList>
    </citation>
    <scope>NUCLEOTIDE SEQUENCE [LARGE SCALE GENOMIC DNA]</scope>
    <source>
        <strain evidence="10 11">MMS16-CNU450</strain>
    </source>
</reference>
<evidence type="ECO:0000256" key="4">
    <source>
        <dbReference type="ARBA" id="ARBA00022905"/>
    </source>
</evidence>
<organism evidence="10 11">
    <name type="scientific">Streptacidiphilus pinicola</name>
    <dbReference type="NCBI Taxonomy" id="2219663"/>
    <lineage>
        <taxon>Bacteria</taxon>
        <taxon>Bacillati</taxon>
        <taxon>Actinomycetota</taxon>
        <taxon>Actinomycetes</taxon>
        <taxon>Kitasatosporales</taxon>
        <taxon>Streptomycetaceae</taxon>
        <taxon>Streptacidiphilus</taxon>
    </lineage>
</organism>
<comment type="catalytic activity">
    <reaction evidence="8">
        <text>[PQQ precursor protein] + S-adenosyl-L-methionine = E-Y cross-linked-[PQQ precursor protein] + 5'-deoxyadenosine + L-methionine + H(+)</text>
        <dbReference type="Rhea" id="RHEA:56836"/>
        <dbReference type="Rhea" id="RHEA-COMP:14800"/>
        <dbReference type="Rhea" id="RHEA-COMP:14801"/>
        <dbReference type="ChEBI" id="CHEBI:15378"/>
        <dbReference type="ChEBI" id="CHEBI:17319"/>
        <dbReference type="ChEBI" id="CHEBI:57844"/>
        <dbReference type="ChEBI" id="CHEBI:59789"/>
        <dbReference type="ChEBI" id="CHEBI:141026"/>
        <dbReference type="ChEBI" id="CHEBI:141027"/>
        <dbReference type="EC" id="1.21.98.4"/>
    </reaction>
</comment>
<dbReference type="NCBIfam" id="TIGR04085">
    <property type="entry name" value="rSAM_more_4Fe4S"/>
    <property type="match status" value="1"/>
</dbReference>
<comment type="similarity">
    <text evidence="8">Belongs to the radical SAM superfamily. PqqE family.</text>
</comment>
<keyword evidence="7 8" id="KW-0411">Iron-sulfur</keyword>
<dbReference type="GO" id="GO:0051539">
    <property type="term" value="F:4 iron, 4 sulfur cluster binding"/>
    <property type="evidence" value="ECO:0007669"/>
    <property type="project" value="UniProtKB-KW"/>
</dbReference>
<evidence type="ECO:0000256" key="7">
    <source>
        <dbReference type="ARBA" id="ARBA00023014"/>
    </source>
</evidence>
<dbReference type="OrthoDB" id="9782387at2"/>
<gene>
    <name evidence="8 10" type="primary">pqqE</name>
    <name evidence="10" type="ORF">DN069_09430</name>
</gene>
<dbReference type="GO" id="GO:1904047">
    <property type="term" value="F:S-adenosyl-L-methionine binding"/>
    <property type="evidence" value="ECO:0007669"/>
    <property type="project" value="UniProtKB-UniRule"/>
</dbReference>
<keyword evidence="4 8" id="KW-0884">PQQ biosynthesis</keyword>
<dbReference type="InterPro" id="IPR007197">
    <property type="entry name" value="rSAM"/>
</dbReference>
<evidence type="ECO:0000259" key="9">
    <source>
        <dbReference type="PROSITE" id="PS51918"/>
    </source>
</evidence>
<accession>A0A2X0JE67</accession>
<dbReference type="PANTHER" id="PTHR11228:SF7">
    <property type="entry name" value="PQQA PEPTIDE CYCLASE"/>
    <property type="match status" value="1"/>
</dbReference>
<dbReference type="SFLD" id="SFLDG01067">
    <property type="entry name" value="SPASM/twitch_domain_containing"/>
    <property type="match status" value="1"/>
</dbReference>
<dbReference type="UniPathway" id="UPA00539"/>
<dbReference type="InterPro" id="IPR013785">
    <property type="entry name" value="Aldolase_TIM"/>
</dbReference>
<keyword evidence="2 8" id="KW-0949">S-adenosyl-L-methionine</keyword>
<dbReference type="InterPro" id="IPR058240">
    <property type="entry name" value="rSAM_sf"/>
</dbReference>
<dbReference type="InterPro" id="IPR017200">
    <property type="entry name" value="PqqE-like"/>
</dbReference>
<comment type="caution">
    <text evidence="10">The sequence shown here is derived from an EMBL/GenBank/DDBJ whole genome shotgun (WGS) entry which is preliminary data.</text>
</comment>
<comment type="function">
    <text evidence="8">Catalyzes the cross-linking of a glutamate residue and a tyrosine residue in the PqqA protein as part of the biosynthesis of pyrroloquinoline quinone (PQQ).</text>
</comment>
<dbReference type="Pfam" id="PF04055">
    <property type="entry name" value="Radical_SAM"/>
    <property type="match status" value="1"/>
</dbReference>
<feature type="binding site" evidence="8">
    <location>
        <position position="28"/>
    </location>
    <ligand>
        <name>[4Fe-4S] cluster</name>
        <dbReference type="ChEBI" id="CHEBI:49883"/>
        <note>4Fe-4S-S-AdoMet</note>
    </ligand>
</feature>
<dbReference type="EC" id="1.21.98.4" evidence="8"/>
<dbReference type="InterPro" id="IPR050377">
    <property type="entry name" value="Radical_SAM_PqqE_MftC-like"/>
</dbReference>
<dbReference type="Pfam" id="PF13186">
    <property type="entry name" value="SPASM"/>
    <property type="match status" value="1"/>
</dbReference>
<keyword evidence="3 8" id="KW-0479">Metal-binding</keyword>
<evidence type="ECO:0000256" key="8">
    <source>
        <dbReference type="HAMAP-Rule" id="MF_00660"/>
    </source>
</evidence>
<dbReference type="SFLD" id="SFLDF00280">
    <property type="entry name" value="coenzyme_PQQ_synthesis_protein"/>
    <property type="match status" value="1"/>
</dbReference>
<evidence type="ECO:0000313" key="11">
    <source>
        <dbReference type="Proteomes" id="UP000248889"/>
    </source>
</evidence>
<dbReference type="EMBL" id="QKYN01000037">
    <property type="protein sequence ID" value="RAG85878.1"/>
    <property type="molecule type" value="Genomic_DNA"/>
</dbReference>
<evidence type="ECO:0000256" key="3">
    <source>
        <dbReference type="ARBA" id="ARBA00022723"/>
    </source>
</evidence>
<dbReference type="SFLD" id="SFLDS00029">
    <property type="entry name" value="Radical_SAM"/>
    <property type="match status" value="1"/>
</dbReference>
<dbReference type="PROSITE" id="PS51918">
    <property type="entry name" value="RADICAL_SAM"/>
    <property type="match status" value="1"/>
</dbReference>
<keyword evidence="6 8" id="KW-0408">Iron</keyword>
<dbReference type="InterPro" id="IPR023885">
    <property type="entry name" value="4Fe4S-binding_SPASM_dom"/>
</dbReference>
<evidence type="ECO:0000256" key="6">
    <source>
        <dbReference type="ARBA" id="ARBA00023004"/>
    </source>
</evidence>
<keyword evidence="1 8" id="KW-0004">4Fe-4S</keyword>
<dbReference type="PANTHER" id="PTHR11228">
    <property type="entry name" value="RADICAL SAM DOMAIN PROTEIN"/>
    <property type="match status" value="1"/>
</dbReference>
<dbReference type="PIRSF" id="PIRSF037420">
    <property type="entry name" value="PQQ_syn_pqqE"/>
    <property type="match status" value="1"/>
</dbReference>
<dbReference type="GO" id="GO:0016491">
    <property type="term" value="F:oxidoreductase activity"/>
    <property type="evidence" value="ECO:0007669"/>
    <property type="project" value="UniProtKB-KW"/>
</dbReference>
<dbReference type="HAMAP" id="MF_00660">
    <property type="entry name" value="PqqE"/>
    <property type="match status" value="1"/>
</dbReference>
<dbReference type="GO" id="GO:0005506">
    <property type="term" value="F:iron ion binding"/>
    <property type="evidence" value="ECO:0007669"/>
    <property type="project" value="UniProtKB-UniRule"/>
</dbReference>
<evidence type="ECO:0000256" key="2">
    <source>
        <dbReference type="ARBA" id="ARBA00022691"/>
    </source>
</evidence>
<comment type="subunit">
    <text evidence="8">Interacts with PqqD. The interaction is necessary for activity of PqqE.</text>
</comment>
<name>A0A2X0JE67_9ACTN</name>
<dbReference type="Proteomes" id="UP000248889">
    <property type="component" value="Unassembled WGS sequence"/>
</dbReference>
<comment type="cofactor">
    <cofactor evidence="8">
        <name>[4Fe-4S] cluster</name>
        <dbReference type="ChEBI" id="CHEBI:49883"/>
    </cofactor>
    <text evidence="8">Binds 1 [4Fe-4S] cluster. The cluster is coordinated with 3 cysteines and an exchangeable S-adenosyl-L-methionine.</text>
</comment>
<feature type="binding site" evidence="8">
    <location>
        <position position="24"/>
    </location>
    <ligand>
        <name>[4Fe-4S] cluster</name>
        <dbReference type="ChEBI" id="CHEBI:49883"/>
        <note>4Fe-4S-S-AdoMet</note>
    </ligand>
</feature>
<dbReference type="SFLD" id="SFLDG01386">
    <property type="entry name" value="main_SPASM_domain-containing"/>
    <property type="match status" value="1"/>
</dbReference>
<feature type="domain" description="Radical SAM core" evidence="9">
    <location>
        <begin position="10"/>
        <end position="229"/>
    </location>
</feature>